<gene>
    <name evidence="2" type="ORF">GCM10007423_11300</name>
</gene>
<name>A0ABQ1YHQ1_9BACT</name>
<reference evidence="3" key="1">
    <citation type="journal article" date="2019" name="Int. J. Syst. Evol. Microbiol.">
        <title>The Global Catalogue of Microorganisms (GCM) 10K type strain sequencing project: providing services to taxonomists for standard genome sequencing and annotation.</title>
        <authorList>
            <consortium name="The Broad Institute Genomics Platform"/>
            <consortium name="The Broad Institute Genome Sequencing Center for Infectious Disease"/>
            <person name="Wu L."/>
            <person name="Ma J."/>
        </authorList>
    </citation>
    <scope>NUCLEOTIDE SEQUENCE [LARGE SCALE GENOMIC DNA]</scope>
    <source>
        <strain evidence="3">CGMCC 1.15288</strain>
    </source>
</reference>
<sequence>MTSISILHKTVYTYDRSVFLSPHQLRLKPTAHSSAKIESYSLQIQPDNNVTHWQQDVFGNFIARVDFDGPMESMALTVRINALLTPYDPFNVRIDDYAQSFPFKYPSTLQQDLLSYLEVTDQGPTLTGFIAQLDLSASDILGFLVLLNNRIYTCITYLKREQQGVWTSEQTLEYGSGSCRDSAWLLVQVTRHLGLASRFVSGYLVQSNENGLPVSVDLHAWAEVFIPGAGWIGLDTTSGLFTSEGHIPLAATPRPQDAAPVTGTTSPCVATICYETKVWRADGRINSVD</sequence>
<dbReference type="InterPro" id="IPR002931">
    <property type="entry name" value="Transglutaminase-like"/>
</dbReference>
<dbReference type="Gene3D" id="3.10.620.30">
    <property type="match status" value="1"/>
</dbReference>
<feature type="domain" description="Transglutaminase-like" evidence="1">
    <location>
        <begin position="171"/>
        <end position="238"/>
    </location>
</feature>
<dbReference type="PANTHER" id="PTHR33490:SF1">
    <property type="entry name" value="SLL1233 PROTEIN"/>
    <property type="match status" value="1"/>
</dbReference>
<dbReference type="Proteomes" id="UP000600214">
    <property type="component" value="Unassembled WGS sequence"/>
</dbReference>
<keyword evidence="3" id="KW-1185">Reference proteome</keyword>
<organism evidence="2 3">
    <name type="scientific">Dyadobacter endophyticus</name>
    <dbReference type="NCBI Taxonomy" id="1749036"/>
    <lineage>
        <taxon>Bacteria</taxon>
        <taxon>Pseudomonadati</taxon>
        <taxon>Bacteroidota</taxon>
        <taxon>Cytophagia</taxon>
        <taxon>Cytophagales</taxon>
        <taxon>Spirosomataceae</taxon>
        <taxon>Dyadobacter</taxon>
    </lineage>
</organism>
<dbReference type="EMBL" id="BMIA01000001">
    <property type="protein sequence ID" value="GGH26376.1"/>
    <property type="molecule type" value="Genomic_DNA"/>
</dbReference>
<dbReference type="SUPFAM" id="SSF54001">
    <property type="entry name" value="Cysteine proteinases"/>
    <property type="match status" value="1"/>
</dbReference>
<evidence type="ECO:0000313" key="3">
    <source>
        <dbReference type="Proteomes" id="UP000600214"/>
    </source>
</evidence>
<dbReference type="PANTHER" id="PTHR33490">
    <property type="entry name" value="BLR5614 PROTEIN-RELATED"/>
    <property type="match status" value="1"/>
</dbReference>
<dbReference type="InterPro" id="IPR038765">
    <property type="entry name" value="Papain-like_cys_pep_sf"/>
</dbReference>
<evidence type="ECO:0000259" key="1">
    <source>
        <dbReference type="SMART" id="SM00460"/>
    </source>
</evidence>
<dbReference type="SMART" id="SM00460">
    <property type="entry name" value="TGc"/>
    <property type="match status" value="1"/>
</dbReference>
<evidence type="ECO:0000313" key="2">
    <source>
        <dbReference type="EMBL" id="GGH26376.1"/>
    </source>
</evidence>
<protein>
    <recommendedName>
        <fullName evidence="1">Transglutaminase-like domain-containing protein</fullName>
    </recommendedName>
</protein>
<dbReference type="InterPro" id="IPR013589">
    <property type="entry name" value="Bac_transglu_N"/>
</dbReference>
<comment type="caution">
    <text evidence="2">The sequence shown here is derived from an EMBL/GenBank/DDBJ whole genome shotgun (WGS) entry which is preliminary data.</text>
</comment>
<accession>A0ABQ1YHQ1</accession>
<dbReference type="RefSeq" id="WP_188929515.1">
    <property type="nucleotide sequence ID" value="NZ_BMIA01000001.1"/>
</dbReference>
<proteinExistence type="predicted"/>
<dbReference type="Pfam" id="PF01841">
    <property type="entry name" value="Transglut_core"/>
    <property type="match status" value="1"/>
</dbReference>
<dbReference type="Pfam" id="PF08379">
    <property type="entry name" value="Bact_transglu_N"/>
    <property type="match status" value="1"/>
</dbReference>